<evidence type="ECO:0000256" key="5">
    <source>
        <dbReference type="ARBA" id="ARBA00022989"/>
    </source>
</evidence>
<keyword evidence="5 8" id="KW-1133">Transmembrane helix</keyword>
<reference evidence="10" key="1">
    <citation type="journal article" date="2017" name="Nat. Microbiol.">
        <title>Global analysis of biosynthetic gene clusters reveals vast potential of secondary metabolite production in Penicillium species.</title>
        <authorList>
            <person name="Nielsen J.C."/>
            <person name="Grijseels S."/>
            <person name="Prigent S."/>
            <person name="Ji B."/>
            <person name="Dainat J."/>
            <person name="Nielsen K.F."/>
            <person name="Frisvad J.C."/>
            <person name="Workman M."/>
            <person name="Nielsen J."/>
        </authorList>
    </citation>
    <scope>NUCLEOTIDE SEQUENCE [LARGE SCALE GENOMIC DNA]</scope>
    <source>
        <strain evidence="10">IBT 29486</strain>
    </source>
</reference>
<evidence type="ECO:0000256" key="8">
    <source>
        <dbReference type="SAM" id="Phobius"/>
    </source>
</evidence>
<sequence>MPPHIFRYRTSFVALAVSFIMFWVVYFVSVYFQAMKLSTSTRDSVQFLSTSVILAVPTAVVADVLLTKRGRYKPIYIVAMVLTLLGLGLFTLFDVESSPAELIIFQIITAIGLGLLLTTTLLLLKCNGR</sequence>
<evidence type="ECO:0008006" key="11">
    <source>
        <dbReference type="Google" id="ProtNLM"/>
    </source>
</evidence>
<organism evidence="9 10">
    <name type="scientific">Penicillium vulpinum</name>
    <dbReference type="NCBI Taxonomy" id="29845"/>
    <lineage>
        <taxon>Eukaryota</taxon>
        <taxon>Fungi</taxon>
        <taxon>Dikarya</taxon>
        <taxon>Ascomycota</taxon>
        <taxon>Pezizomycotina</taxon>
        <taxon>Eurotiomycetes</taxon>
        <taxon>Eurotiomycetidae</taxon>
        <taxon>Eurotiales</taxon>
        <taxon>Aspergillaceae</taxon>
        <taxon>Penicillium</taxon>
    </lineage>
</organism>
<proteinExistence type="inferred from homology"/>
<comment type="subcellular location">
    <subcellularLocation>
        <location evidence="1">Membrane</location>
        <topology evidence="1">Multi-pass membrane protein</topology>
    </subcellularLocation>
</comment>
<name>A0A1V6SAH9_9EURO</name>
<dbReference type="PANTHER" id="PTHR23501:SF187">
    <property type="entry name" value="MAJOR FACILITATOR SUPERFAMILY (MFS) PROFILE DOMAIN-CONTAINING PROTEIN"/>
    <property type="match status" value="1"/>
</dbReference>
<keyword evidence="3" id="KW-0813">Transport</keyword>
<dbReference type="Gene3D" id="1.20.1250.20">
    <property type="entry name" value="MFS general substrate transporter like domains"/>
    <property type="match status" value="1"/>
</dbReference>
<evidence type="ECO:0000313" key="9">
    <source>
        <dbReference type="EMBL" id="OQE10878.1"/>
    </source>
</evidence>
<dbReference type="SUPFAM" id="SSF103473">
    <property type="entry name" value="MFS general substrate transporter"/>
    <property type="match status" value="1"/>
</dbReference>
<evidence type="ECO:0000256" key="1">
    <source>
        <dbReference type="ARBA" id="ARBA00004141"/>
    </source>
</evidence>
<dbReference type="OrthoDB" id="10021397at2759"/>
<protein>
    <recommendedName>
        <fullName evidence="11">Major facilitator superfamily (MFS) profile domain-containing protein</fullName>
    </recommendedName>
</protein>
<feature type="transmembrane region" description="Helical" evidence="8">
    <location>
        <begin position="105"/>
        <end position="124"/>
    </location>
</feature>
<keyword evidence="6 8" id="KW-0472">Membrane</keyword>
<dbReference type="GO" id="GO:0005886">
    <property type="term" value="C:plasma membrane"/>
    <property type="evidence" value="ECO:0007669"/>
    <property type="project" value="TreeGrafter"/>
</dbReference>
<dbReference type="EMBL" id="MDYP01000003">
    <property type="protein sequence ID" value="OQE10878.1"/>
    <property type="molecule type" value="Genomic_DNA"/>
</dbReference>
<evidence type="ECO:0000256" key="2">
    <source>
        <dbReference type="ARBA" id="ARBA00008335"/>
    </source>
</evidence>
<dbReference type="Proteomes" id="UP000191518">
    <property type="component" value="Unassembled WGS sequence"/>
</dbReference>
<evidence type="ECO:0000256" key="4">
    <source>
        <dbReference type="ARBA" id="ARBA00022692"/>
    </source>
</evidence>
<comment type="caution">
    <text evidence="9">The sequence shown here is derived from an EMBL/GenBank/DDBJ whole genome shotgun (WGS) entry which is preliminary data.</text>
</comment>
<dbReference type="InterPro" id="IPR036259">
    <property type="entry name" value="MFS_trans_sf"/>
</dbReference>
<dbReference type="GO" id="GO:0022857">
    <property type="term" value="F:transmembrane transporter activity"/>
    <property type="evidence" value="ECO:0007669"/>
    <property type="project" value="TreeGrafter"/>
</dbReference>
<dbReference type="PANTHER" id="PTHR23501">
    <property type="entry name" value="MAJOR FACILITATOR SUPERFAMILY"/>
    <property type="match status" value="1"/>
</dbReference>
<dbReference type="AlphaFoldDB" id="A0A1V6SAH9"/>
<feature type="transmembrane region" description="Helical" evidence="8">
    <location>
        <begin position="75"/>
        <end position="93"/>
    </location>
</feature>
<gene>
    <name evidence="9" type="ORF">PENVUL_c003G02055</name>
</gene>
<feature type="transmembrane region" description="Helical" evidence="8">
    <location>
        <begin position="12"/>
        <end position="32"/>
    </location>
</feature>
<evidence type="ECO:0000256" key="6">
    <source>
        <dbReference type="ARBA" id="ARBA00023136"/>
    </source>
</evidence>
<feature type="transmembrane region" description="Helical" evidence="8">
    <location>
        <begin position="44"/>
        <end position="66"/>
    </location>
</feature>
<keyword evidence="7" id="KW-0325">Glycoprotein</keyword>
<keyword evidence="10" id="KW-1185">Reference proteome</keyword>
<comment type="similarity">
    <text evidence="2">Belongs to the major facilitator superfamily.</text>
</comment>
<keyword evidence="4 8" id="KW-0812">Transmembrane</keyword>
<evidence type="ECO:0000256" key="3">
    <source>
        <dbReference type="ARBA" id="ARBA00022448"/>
    </source>
</evidence>
<accession>A0A1V6SAH9</accession>
<evidence type="ECO:0000256" key="7">
    <source>
        <dbReference type="ARBA" id="ARBA00023180"/>
    </source>
</evidence>
<evidence type="ECO:0000313" key="10">
    <source>
        <dbReference type="Proteomes" id="UP000191518"/>
    </source>
</evidence>